<evidence type="ECO:0000313" key="6">
    <source>
        <dbReference type="EMBL" id="HHJ51778.1"/>
    </source>
</evidence>
<organism evidence="6">
    <name type="scientific">Caldithrix abyssi</name>
    <dbReference type="NCBI Taxonomy" id="187145"/>
    <lineage>
        <taxon>Bacteria</taxon>
        <taxon>Pseudomonadati</taxon>
        <taxon>Calditrichota</taxon>
        <taxon>Calditrichia</taxon>
        <taxon>Calditrichales</taxon>
        <taxon>Calditrichaceae</taxon>
        <taxon>Caldithrix</taxon>
    </lineage>
</organism>
<dbReference type="AlphaFoldDB" id="A0A7V5UE09"/>
<name>A0A7V5UE09_CALAY</name>
<gene>
    <name evidence="6" type="ORF">ENJ89_01170</name>
</gene>
<dbReference type="Gene3D" id="3.90.1720.10">
    <property type="entry name" value="endopeptidase domain like (from Nostoc punctiforme)"/>
    <property type="match status" value="1"/>
</dbReference>
<accession>A0A7V5UE09</accession>
<dbReference type="InterPro" id="IPR000064">
    <property type="entry name" value="NLP_P60_dom"/>
</dbReference>
<keyword evidence="4" id="KW-0788">Thiol protease</keyword>
<evidence type="ECO:0000256" key="2">
    <source>
        <dbReference type="ARBA" id="ARBA00022670"/>
    </source>
</evidence>
<dbReference type="SUPFAM" id="SSF54001">
    <property type="entry name" value="Cysteine proteinases"/>
    <property type="match status" value="1"/>
</dbReference>
<evidence type="ECO:0000256" key="3">
    <source>
        <dbReference type="ARBA" id="ARBA00022801"/>
    </source>
</evidence>
<comment type="caution">
    <text evidence="6">The sequence shown here is derived from an EMBL/GenBank/DDBJ whole genome shotgun (WGS) entry which is preliminary data.</text>
</comment>
<sequence>MQAIRFFFGLLFLLLFWNLSCTPSVKYTSRHTTKNRFQQSLFTEAERWVGTPYRYGGMDSSGIDCSGLVFRIYQRVYGKTLPRQARLQRKLGQSVSRRYLKPGDLLFFRFTRSGGINHVGIYLGDGRFIHASTKQGVVISSLNDRYYRRHLVVARRVLR</sequence>
<dbReference type="Pfam" id="PF00877">
    <property type="entry name" value="NLPC_P60"/>
    <property type="match status" value="1"/>
</dbReference>
<feature type="domain" description="NlpC/P60" evidence="5">
    <location>
        <begin position="35"/>
        <end position="158"/>
    </location>
</feature>
<comment type="similarity">
    <text evidence="1">Belongs to the peptidase C40 family.</text>
</comment>
<evidence type="ECO:0000256" key="4">
    <source>
        <dbReference type="ARBA" id="ARBA00022807"/>
    </source>
</evidence>
<dbReference type="GO" id="GO:0008234">
    <property type="term" value="F:cysteine-type peptidase activity"/>
    <property type="evidence" value="ECO:0007669"/>
    <property type="project" value="UniProtKB-KW"/>
</dbReference>
<dbReference type="InterPro" id="IPR038765">
    <property type="entry name" value="Papain-like_cys_pep_sf"/>
</dbReference>
<dbReference type="EMBL" id="DROD01000085">
    <property type="protein sequence ID" value="HHJ51778.1"/>
    <property type="molecule type" value="Genomic_DNA"/>
</dbReference>
<evidence type="ECO:0000256" key="1">
    <source>
        <dbReference type="ARBA" id="ARBA00007074"/>
    </source>
</evidence>
<dbReference type="GO" id="GO:0006508">
    <property type="term" value="P:proteolysis"/>
    <property type="evidence" value="ECO:0007669"/>
    <property type="project" value="UniProtKB-KW"/>
</dbReference>
<proteinExistence type="inferred from homology"/>
<dbReference type="PANTHER" id="PTHR47053:SF1">
    <property type="entry name" value="MUREIN DD-ENDOPEPTIDASE MEPH-RELATED"/>
    <property type="match status" value="1"/>
</dbReference>
<keyword evidence="3" id="KW-0378">Hydrolase</keyword>
<dbReference type="PROSITE" id="PS51935">
    <property type="entry name" value="NLPC_P60"/>
    <property type="match status" value="1"/>
</dbReference>
<dbReference type="PANTHER" id="PTHR47053">
    <property type="entry name" value="MUREIN DD-ENDOPEPTIDASE MEPH-RELATED"/>
    <property type="match status" value="1"/>
</dbReference>
<dbReference type="Proteomes" id="UP000886124">
    <property type="component" value="Unassembled WGS sequence"/>
</dbReference>
<reference evidence="6" key="1">
    <citation type="journal article" date="2020" name="mSystems">
        <title>Genome- and Community-Level Interaction Insights into Carbon Utilization and Element Cycling Functions of Hydrothermarchaeota in Hydrothermal Sediment.</title>
        <authorList>
            <person name="Zhou Z."/>
            <person name="Liu Y."/>
            <person name="Xu W."/>
            <person name="Pan J."/>
            <person name="Luo Z.H."/>
            <person name="Li M."/>
        </authorList>
    </citation>
    <scope>NUCLEOTIDE SEQUENCE [LARGE SCALE GENOMIC DNA]</scope>
    <source>
        <strain evidence="6">HyVt-527</strain>
    </source>
</reference>
<evidence type="ECO:0000259" key="5">
    <source>
        <dbReference type="PROSITE" id="PS51935"/>
    </source>
</evidence>
<dbReference type="InterPro" id="IPR051202">
    <property type="entry name" value="Peptidase_C40"/>
</dbReference>
<protein>
    <submittedName>
        <fullName evidence="6">Peptidoglycan endopeptidase</fullName>
    </submittedName>
</protein>
<keyword evidence="2" id="KW-0645">Protease</keyword>